<keyword evidence="2" id="KW-1185">Reference proteome</keyword>
<reference evidence="1 2" key="1">
    <citation type="journal article" date="2022" name="Nat. Plants">
        <title>Genomes of leafy and leafless Platanthera orchids illuminate the evolution of mycoheterotrophy.</title>
        <authorList>
            <person name="Li M.H."/>
            <person name="Liu K.W."/>
            <person name="Li Z."/>
            <person name="Lu H.C."/>
            <person name="Ye Q.L."/>
            <person name="Zhang D."/>
            <person name="Wang J.Y."/>
            <person name="Li Y.F."/>
            <person name="Zhong Z.M."/>
            <person name="Liu X."/>
            <person name="Yu X."/>
            <person name="Liu D.K."/>
            <person name="Tu X.D."/>
            <person name="Liu B."/>
            <person name="Hao Y."/>
            <person name="Liao X.Y."/>
            <person name="Jiang Y.T."/>
            <person name="Sun W.H."/>
            <person name="Chen J."/>
            <person name="Chen Y.Q."/>
            <person name="Ai Y."/>
            <person name="Zhai J.W."/>
            <person name="Wu S.S."/>
            <person name="Zhou Z."/>
            <person name="Hsiao Y.Y."/>
            <person name="Wu W.L."/>
            <person name="Chen Y.Y."/>
            <person name="Lin Y.F."/>
            <person name="Hsu J.L."/>
            <person name="Li C.Y."/>
            <person name="Wang Z.W."/>
            <person name="Zhao X."/>
            <person name="Zhong W.Y."/>
            <person name="Ma X.K."/>
            <person name="Ma L."/>
            <person name="Huang J."/>
            <person name="Chen G.Z."/>
            <person name="Huang M.Z."/>
            <person name="Huang L."/>
            <person name="Peng D.H."/>
            <person name="Luo Y.B."/>
            <person name="Zou S.Q."/>
            <person name="Chen S.P."/>
            <person name="Lan S."/>
            <person name="Tsai W.C."/>
            <person name="Van de Peer Y."/>
            <person name="Liu Z.J."/>
        </authorList>
    </citation>
    <scope>NUCLEOTIDE SEQUENCE [LARGE SCALE GENOMIC DNA]</scope>
    <source>
        <strain evidence="1">Lor287</strain>
    </source>
</reference>
<dbReference type="Proteomes" id="UP001418222">
    <property type="component" value="Unassembled WGS sequence"/>
</dbReference>
<accession>A0AAP0G277</accession>
<evidence type="ECO:0000313" key="2">
    <source>
        <dbReference type="Proteomes" id="UP001418222"/>
    </source>
</evidence>
<gene>
    <name evidence="1" type="ORF">KSP39_PZI014713</name>
</gene>
<protein>
    <submittedName>
        <fullName evidence="1">Uncharacterized protein</fullName>
    </submittedName>
</protein>
<name>A0AAP0G277_9ASPA</name>
<dbReference type="AlphaFoldDB" id="A0AAP0G277"/>
<organism evidence="1 2">
    <name type="scientific">Platanthera zijinensis</name>
    <dbReference type="NCBI Taxonomy" id="2320716"/>
    <lineage>
        <taxon>Eukaryota</taxon>
        <taxon>Viridiplantae</taxon>
        <taxon>Streptophyta</taxon>
        <taxon>Embryophyta</taxon>
        <taxon>Tracheophyta</taxon>
        <taxon>Spermatophyta</taxon>
        <taxon>Magnoliopsida</taxon>
        <taxon>Liliopsida</taxon>
        <taxon>Asparagales</taxon>
        <taxon>Orchidaceae</taxon>
        <taxon>Orchidoideae</taxon>
        <taxon>Orchideae</taxon>
        <taxon>Orchidinae</taxon>
        <taxon>Platanthera</taxon>
    </lineage>
</organism>
<dbReference type="EMBL" id="JBBWWQ010000012">
    <property type="protein sequence ID" value="KAK8934188.1"/>
    <property type="molecule type" value="Genomic_DNA"/>
</dbReference>
<proteinExistence type="predicted"/>
<comment type="caution">
    <text evidence="1">The sequence shown here is derived from an EMBL/GenBank/DDBJ whole genome shotgun (WGS) entry which is preliminary data.</text>
</comment>
<sequence length="126" mass="15003">MIPLRLRLWLRLRPTLPDVPSPITATEQSEQPNKGEIGNNRTIVSRFHVFSSLPFNFHRASHRYDRCTKINHTQVYNIPFCLHKNGRLVQEILKHDFSSSRLQSMIFLRAYFTHTKHVSWMWLEDC</sequence>
<evidence type="ECO:0000313" key="1">
    <source>
        <dbReference type="EMBL" id="KAK8934188.1"/>
    </source>
</evidence>